<gene>
    <name evidence="17" type="ORF">HJC23_012691</name>
</gene>
<evidence type="ECO:0000259" key="16">
    <source>
        <dbReference type="PROSITE" id="PS50222"/>
    </source>
</evidence>
<dbReference type="InterPro" id="IPR011992">
    <property type="entry name" value="EF-hand-dom_pair"/>
</dbReference>
<dbReference type="AlphaFoldDB" id="A0ABD3PNQ2"/>
<feature type="domain" description="Cyclic nucleotide-binding" evidence="15">
    <location>
        <begin position="511"/>
        <end position="609"/>
    </location>
</feature>
<name>A0ABD3PNQ2_9STRA</name>
<evidence type="ECO:0000256" key="7">
    <source>
        <dbReference type="ARBA" id="ARBA00022777"/>
    </source>
</evidence>
<keyword evidence="13" id="KW-0812">Transmembrane</keyword>
<dbReference type="InterPro" id="IPR008271">
    <property type="entry name" value="Ser/Thr_kinase_AS"/>
</dbReference>
<keyword evidence="6 12" id="KW-0547">Nucleotide-binding</keyword>
<dbReference type="SMART" id="SM00100">
    <property type="entry name" value="cNMP"/>
    <property type="match status" value="2"/>
</dbReference>
<keyword evidence="13" id="KW-1133">Transmembrane helix</keyword>
<feature type="transmembrane region" description="Helical" evidence="13">
    <location>
        <begin position="21"/>
        <end position="41"/>
    </location>
</feature>
<evidence type="ECO:0000256" key="11">
    <source>
        <dbReference type="ARBA" id="ARBA00024334"/>
    </source>
</evidence>
<dbReference type="InterPro" id="IPR050205">
    <property type="entry name" value="CDPK_Ser/Thr_kinases"/>
</dbReference>
<feature type="domain" description="EF-hand" evidence="16">
    <location>
        <begin position="776"/>
        <end position="809"/>
    </location>
</feature>
<comment type="similarity">
    <text evidence="11">Belongs to the protein kinase superfamily. Ser/Thr protein kinase family. CDPK subfamily.</text>
</comment>
<dbReference type="PROSITE" id="PS00018">
    <property type="entry name" value="EF_HAND_1"/>
    <property type="match status" value="1"/>
</dbReference>
<dbReference type="SUPFAM" id="SSF47473">
    <property type="entry name" value="EF-hand"/>
    <property type="match status" value="1"/>
</dbReference>
<keyword evidence="4" id="KW-0808">Transferase</keyword>
<dbReference type="SMART" id="SM00054">
    <property type="entry name" value="EFh"/>
    <property type="match status" value="3"/>
</dbReference>
<evidence type="ECO:0000256" key="3">
    <source>
        <dbReference type="ARBA" id="ARBA00022535"/>
    </source>
</evidence>
<dbReference type="PANTHER" id="PTHR24349">
    <property type="entry name" value="SERINE/THREONINE-PROTEIN KINASE"/>
    <property type="match status" value="1"/>
</dbReference>
<dbReference type="EMBL" id="JABMIG020000148">
    <property type="protein sequence ID" value="KAL3788986.1"/>
    <property type="molecule type" value="Genomic_DNA"/>
</dbReference>
<comment type="caution">
    <text evidence="17">The sequence shown here is derived from an EMBL/GenBank/DDBJ whole genome shotgun (WGS) entry which is preliminary data.</text>
</comment>
<dbReference type="PROSITE" id="PS50042">
    <property type="entry name" value="CNMP_BINDING_3"/>
    <property type="match status" value="2"/>
</dbReference>
<evidence type="ECO:0000256" key="2">
    <source>
        <dbReference type="ARBA" id="ARBA00022527"/>
    </source>
</evidence>
<dbReference type="InterPro" id="IPR017441">
    <property type="entry name" value="Protein_kinase_ATP_BS"/>
</dbReference>
<keyword evidence="2" id="KW-0723">Serine/threonine-protein kinase</keyword>
<dbReference type="PROSITE" id="PS00107">
    <property type="entry name" value="PROTEIN_KINASE_ATP"/>
    <property type="match status" value="1"/>
</dbReference>
<organism evidence="17 18">
    <name type="scientific">Cyclotella cryptica</name>
    <dbReference type="NCBI Taxonomy" id="29204"/>
    <lineage>
        <taxon>Eukaryota</taxon>
        <taxon>Sar</taxon>
        <taxon>Stramenopiles</taxon>
        <taxon>Ochrophyta</taxon>
        <taxon>Bacillariophyta</taxon>
        <taxon>Coscinodiscophyceae</taxon>
        <taxon>Thalassiosirophycidae</taxon>
        <taxon>Stephanodiscales</taxon>
        <taxon>Stephanodiscaceae</taxon>
        <taxon>Cyclotella</taxon>
    </lineage>
</organism>
<dbReference type="SUPFAM" id="SSF56112">
    <property type="entry name" value="Protein kinase-like (PK-like)"/>
    <property type="match status" value="1"/>
</dbReference>
<keyword evidence="7" id="KW-0418">Kinase</keyword>
<dbReference type="CDD" id="cd00038">
    <property type="entry name" value="CAP_ED"/>
    <property type="match status" value="2"/>
</dbReference>
<dbReference type="CDD" id="cd00051">
    <property type="entry name" value="EFh"/>
    <property type="match status" value="1"/>
</dbReference>
<dbReference type="InterPro" id="IPR018490">
    <property type="entry name" value="cNMP-bd_dom_sf"/>
</dbReference>
<evidence type="ECO:0000259" key="14">
    <source>
        <dbReference type="PROSITE" id="PS50011"/>
    </source>
</evidence>
<dbReference type="Gene3D" id="1.10.238.10">
    <property type="entry name" value="EF-hand"/>
    <property type="match status" value="1"/>
</dbReference>
<reference evidence="17 18" key="1">
    <citation type="journal article" date="2020" name="G3 (Bethesda)">
        <title>Improved Reference Genome for Cyclotella cryptica CCMP332, a Model for Cell Wall Morphogenesis, Salinity Adaptation, and Lipid Production in Diatoms (Bacillariophyta).</title>
        <authorList>
            <person name="Roberts W.R."/>
            <person name="Downey K.M."/>
            <person name="Ruck E.C."/>
            <person name="Traller J.C."/>
            <person name="Alverson A.J."/>
        </authorList>
    </citation>
    <scope>NUCLEOTIDE SEQUENCE [LARGE SCALE GENOMIC DNA]</scope>
    <source>
        <strain evidence="17 18">CCMP332</strain>
    </source>
</reference>
<evidence type="ECO:0000256" key="5">
    <source>
        <dbReference type="ARBA" id="ARBA00022737"/>
    </source>
</evidence>
<dbReference type="Pfam" id="PF00027">
    <property type="entry name" value="cNMP_binding"/>
    <property type="match status" value="2"/>
</dbReference>
<feature type="domain" description="EF-hand" evidence="16">
    <location>
        <begin position="740"/>
        <end position="775"/>
    </location>
</feature>
<keyword evidence="5" id="KW-0677">Repeat</keyword>
<keyword evidence="8" id="KW-0106">Calcium</keyword>
<feature type="binding site" evidence="12">
    <location>
        <position position="149"/>
    </location>
    <ligand>
        <name>ATP</name>
        <dbReference type="ChEBI" id="CHEBI:30616"/>
    </ligand>
</feature>
<dbReference type="InterPro" id="IPR011009">
    <property type="entry name" value="Kinase-like_dom_sf"/>
</dbReference>
<dbReference type="Pfam" id="PF13499">
    <property type="entry name" value="EF-hand_7"/>
    <property type="match status" value="1"/>
</dbReference>
<dbReference type="PROSITE" id="PS50011">
    <property type="entry name" value="PROTEIN_KINASE_DOM"/>
    <property type="match status" value="1"/>
</dbReference>
<evidence type="ECO:0000313" key="18">
    <source>
        <dbReference type="Proteomes" id="UP001516023"/>
    </source>
</evidence>
<dbReference type="PROSITE" id="PS50222">
    <property type="entry name" value="EF_HAND_2"/>
    <property type="match status" value="3"/>
</dbReference>
<evidence type="ECO:0000313" key="17">
    <source>
        <dbReference type="EMBL" id="KAL3788986.1"/>
    </source>
</evidence>
<dbReference type="InterPro" id="IPR018247">
    <property type="entry name" value="EF_Hand_1_Ca_BS"/>
</dbReference>
<evidence type="ECO:0000256" key="8">
    <source>
        <dbReference type="ARBA" id="ARBA00022837"/>
    </source>
</evidence>
<keyword evidence="10" id="KW-0142">cGMP-binding</keyword>
<evidence type="ECO:0008006" key="19">
    <source>
        <dbReference type="Google" id="ProtNLM"/>
    </source>
</evidence>
<dbReference type="SMART" id="SM00220">
    <property type="entry name" value="S_TKc"/>
    <property type="match status" value="1"/>
</dbReference>
<evidence type="ECO:0000256" key="9">
    <source>
        <dbReference type="ARBA" id="ARBA00022840"/>
    </source>
</evidence>
<comment type="cofactor">
    <cofactor evidence="1">
        <name>Mg(2+)</name>
        <dbReference type="ChEBI" id="CHEBI:18420"/>
    </cofactor>
</comment>
<feature type="domain" description="Cyclic nucleotide-binding" evidence="15">
    <location>
        <begin position="624"/>
        <end position="725"/>
    </location>
</feature>
<dbReference type="InterPro" id="IPR014710">
    <property type="entry name" value="RmlC-like_jellyroll"/>
</dbReference>
<sequence length="809" mass="90647">MFHVFKQAARRAAFNSHKNNISASVATSSMMAGAVVLLALASDGQLENDSNVESNNRSTGATNVPKPLFAPLPAVPSTSTCQCELSTEFSPHDIHLRRAVTSKLMAAEATAKTFFSLYEVDFDHPLGSGAYGDVYLCRERSSGEECALKKIPKEFTEHVEFQREMNALLHIRAHGGHPNICMLRENFDEEDDYLLVLDLVMGKEMFDHLIEHGAYSEADASRLVRQVASALDFIHGIGVVHADLKPENIMLRSTRGNAFIKLIDFGCSEVLSNPDEDDSGLRLPPRHLSHQEGATTAYCPPEAFSEESVPLHPSADMWALGVIVYMMLLGRHPFDLDCDANDEEIGHRIREHRLPSFDITRHLSSSAMDLLSKLMDPDPKKRMTAHDMLHHPWVTGETAREEVIEDSAERLKAIHKYKSGIEKSVIESLISLSEDKEKDTHNRKVTSSERRTSLLERAFDQMDKDKKGYLSKEDLKSLPTTQLLRRNTKKGEVSAGNLSFNHFSDLVGQNIRSMHFPRGHVVYHEGDDGDYMYFINSGTLEVSTKDGFKTKIGQGDYFGKGGVLGKKRRTTITCTTPVNVLRLDKELFMKYIVKGSPLGLKLREKINTERFDRALSIIRRTSNMVETSYKKGGVIFSEGEEPNNSAYIVKEGLVDIIASNHHVQTLKPGRLFGVQSFMLKRNRKASAVCASSECVIKSLPLDELDRLAKKYPELDSTLQELALRQEFRRAIVLRRMQSFPTKEQLREVFDSLDTDKSGTIDAVEVRELMQTLGGAFTDEEISSLIRTMDLTDSGNVDFSEFQSVFGDAS</sequence>
<dbReference type="Proteomes" id="UP001516023">
    <property type="component" value="Unassembled WGS sequence"/>
</dbReference>
<evidence type="ECO:0000256" key="6">
    <source>
        <dbReference type="ARBA" id="ARBA00022741"/>
    </source>
</evidence>
<proteinExistence type="inferred from homology"/>
<evidence type="ECO:0000256" key="1">
    <source>
        <dbReference type="ARBA" id="ARBA00001946"/>
    </source>
</evidence>
<protein>
    <recommendedName>
        <fullName evidence="19">cGMP-dependent protein kinase</fullName>
    </recommendedName>
</protein>
<evidence type="ECO:0000256" key="12">
    <source>
        <dbReference type="PROSITE-ProRule" id="PRU10141"/>
    </source>
</evidence>
<dbReference type="Gene3D" id="2.60.120.10">
    <property type="entry name" value="Jelly Rolls"/>
    <property type="match status" value="2"/>
</dbReference>
<dbReference type="Pfam" id="PF13202">
    <property type="entry name" value="EF-hand_5"/>
    <property type="match status" value="1"/>
</dbReference>
<keyword evidence="13" id="KW-0472">Membrane</keyword>
<evidence type="ECO:0000259" key="15">
    <source>
        <dbReference type="PROSITE" id="PS50042"/>
    </source>
</evidence>
<dbReference type="Pfam" id="PF00069">
    <property type="entry name" value="Pkinase"/>
    <property type="match status" value="1"/>
</dbReference>
<dbReference type="GO" id="GO:0004674">
    <property type="term" value="F:protein serine/threonine kinase activity"/>
    <property type="evidence" value="ECO:0007669"/>
    <property type="project" value="UniProtKB-KW"/>
</dbReference>
<evidence type="ECO:0000256" key="10">
    <source>
        <dbReference type="ARBA" id="ARBA00022992"/>
    </source>
</evidence>
<feature type="domain" description="EF-hand" evidence="16">
    <location>
        <begin position="450"/>
        <end position="485"/>
    </location>
</feature>
<dbReference type="Gene3D" id="1.10.510.10">
    <property type="entry name" value="Transferase(Phosphotransferase) domain 1"/>
    <property type="match status" value="1"/>
</dbReference>
<keyword evidence="18" id="KW-1185">Reference proteome</keyword>
<keyword evidence="3" id="KW-0140">cGMP</keyword>
<dbReference type="InterPro" id="IPR002048">
    <property type="entry name" value="EF_hand_dom"/>
</dbReference>
<dbReference type="PROSITE" id="PS00108">
    <property type="entry name" value="PROTEIN_KINASE_ST"/>
    <property type="match status" value="1"/>
</dbReference>
<keyword evidence="9 12" id="KW-0067">ATP-binding</keyword>
<dbReference type="GO" id="GO:0030553">
    <property type="term" value="F:cGMP binding"/>
    <property type="evidence" value="ECO:0007669"/>
    <property type="project" value="UniProtKB-KW"/>
</dbReference>
<feature type="domain" description="Protein kinase" evidence="14">
    <location>
        <begin position="120"/>
        <end position="394"/>
    </location>
</feature>
<dbReference type="InterPro" id="IPR000595">
    <property type="entry name" value="cNMP-bd_dom"/>
</dbReference>
<dbReference type="FunFam" id="1.10.238.10:FF:000003">
    <property type="entry name" value="Calmodulin A"/>
    <property type="match status" value="1"/>
</dbReference>
<dbReference type="GO" id="GO:0005524">
    <property type="term" value="F:ATP binding"/>
    <property type="evidence" value="ECO:0007669"/>
    <property type="project" value="UniProtKB-UniRule"/>
</dbReference>
<dbReference type="SUPFAM" id="SSF51206">
    <property type="entry name" value="cAMP-binding domain-like"/>
    <property type="match status" value="2"/>
</dbReference>
<evidence type="ECO:0000256" key="13">
    <source>
        <dbReference type="SAM" id="Phobius"/>
    </source>
</evidence>
<evidence type="ECO:0000256" key="4">
    <source>
        <dbReference type="ARBA" id="ARBA00022679"/>
    </source>
</evidence>
<dbReference type="InterPro" id="IPR000719">
    <property type="entry name" value="Prot_kinase_dom"/>
</dbReference>
<accession>A0ABD3PNQ2</accession>